<protein>
    <submittedName>
        <fullName evidence="1">Uncharacterized protein</fullName>
    </submittedName>
</protein>
<sequence>MRIQFGTLLADIGLIDLPKKYQAEEKKKEKLVSWFSDKSQPFNMYAHHSSIVKIRTIWLLMLLVPCRVFFLFHNLYPNVAATKQDIAGPALTNLGKSSTSVKGHPIWLKPTKYFCEILRSSLPSLFYSLVAPSMFSTRLDRSI</sequence>
<proteinExistence type="predicted"/>
<gene>
    <name evidence="1" type="ORF">Pint_32993</name>
</gene>
<evidence type="ECO:0000313" key="2">
    <source>
        <dbReference type="Proteomes" id="UP001163603"/>
    </source>
</evidence>
<name>A0ACC0X6R3_9ROSI</name>
<comment type="caution">
    <text evidence="1">The sequence shown here is derived from an EMBL/GenBank/DDBJ whole genome shotgun (WGS) entry which is preliminary data.</text>
</comment>
<accession>A0ACC0X6R3</accession>
<keyword evidence="2" id="KW-1185">Reference proteome</keyword>
<dbReference type="Proteomes" id="UP001163603">
    <property type="component" value="Chromosome 14"/>
</dbReference>
<organism evidence="1 2">
    <name type="scientific">Pistacia integerrima</name>
    <dbReference type="NCBI Taxonomy" id="434235"/>
    <lineage>
        <taxon>Eukaryota</taxon>
        <taxon>Viridiplantae</taxon>
        <taxon>Streptophyta</taxon>
        <taxon>Embryophyta</taxon>
        <taxon>Tracheophyta</taxon>
        <taxon>Spermatophyta</taxon>
        <taxon>Magnoliopsida</taxon>
        <taxon>eudicotyledons</taxon>
        <taxon>Gunneridae</taxon>
        <taxon>Pentapetalae</taxon>
        <taxon>rosids</taxon>
        <taxon>malvids</taxon>
        <taxon>Sapindales</taxon>
        <taxon>Anacardiaceae</taxon>
        <taxon>Pistacia</taxon>
    </lineage>
</organism>
<dbReference type="EMBL" id="CM047749">
    <property type="protein sequence ID" value="KAJ0011205.1"/>
    <property type="molecule type" value="Genomic_DNA"/>
</dbReference>
<reference evidence="2" key="1">
    <citation type="journal article" date="2023" name="G3 (Bethesda)">
        <title>Genome assembly and association tests identify interacting loci associated with vigor, precocity, and sex in interspecific pistachio rootstocks.</title>
        <authorList>
            <person name="Palmer W."/>
            <person name="Jacygrad E."/>
            <person name="Sagayaradj S."/>
            <person name="Cavanaugh K."/>
            <person name="Han R."/>
            <person name="Bertier L."/>
            <person name="Beede B."/>
            <person name="Kafkas S."/>
            <person name="Golino D."/>
            <person name="Preece J."/>
            <person name="Michelmore R."/>
        </authorList>
    </citation>
    <scope>NUCLEOTIDE SEQUENCE [LARGE SCALE GENOMIC DNA]</scope>
</reference>
<evidence type="ECO:0000313" key="1">
    <source>
        <dbReference type="EMBL" id="KAJ0011205.1"/>
    </source>
</evidence>